<feature type="transmembrane region" description="Helical" evidence="8">
    <location>
        <begin position="115"/>
        <end position="136"/>
    </location>
</feature>
<dbReference type="Proteomes" id="UP000009296">
    <property type="component" value="Chromosome"/>
</dbReference>
<organism evidence="9 10">
    <name type="scientific">Methanothermococcus okinawensis (strain DSM 14208 / JCM 11175 / IH1)</name>
    <dbReference type="NCBI Taxonomy" id="647113"/>
    <lineage>
        <taxon>Archaea</taxon>
        <taxon>Methanobacteriati</taxon>
        <taxon>Methanobacteriota</taxon>
        <taxon>Methanomada group</taxon>
        <taxon>Methanococci</taxon>
        <taxon>Methanococcales</taxon>
        <taxon>Methanococcaceae</taxon>
        <taxon>Methanothermococcus</taxon>
    </lineage>
</organism>
<evidence type="ECO:0000256" key="7">
    <source>
        <dbReference type="ARBA" id="ARBA00023136"/>
    </source>
</evidence>
<dbReference type="GO" id="GO:0033214">
    <property type="term" value="P:siderophore-iron import into cell"/>
    <property type="evidence" value="ECO:0007669"/>
    <property type="project" value="TreeGrafter"/>
</dbReference>
<feature type="transmembrane region" description="Helical" evidence="8">
    <location>
        <begin position="307"/>
        <end position="327"/>
    </location>
</feature>
<feature type="transmembrane region" description="Helical" evidence="8">
    <location>
        <begin position="347"/>
        <end position="366"/>
    </location>
</feature>
<keyword evidence="7 8" id="KW-0472">Membrane</keyword>
<keyword evidence="10" id="KW-1185">Reference proteome</keyword>
<keyword evidence="5 8" id="KW-0812">Transmembrane</keyword>
<dbReference type="Pfam" id="PF01032">
    <property type="entry name" value="FecCD"/>
    <property type="match status" value="1"/>
</dbReference>
<dbReference type="GO" id="GO:0005886">
    <property type="term" value="C:plasma membrane"/>
    <property type="evidence" value="ECO:0007669"/>
    <property type="project" value="UniProtKB-SubCell"/>
</dbReference>
<feature type="transmembrane region" description="Helical" evidence="8">
    <location>
        <begin position="6"/>
        <end position="25"/>
    </location>
</feature>
<evidence type="ECO:0000256" key="6">
    <source>
        <dbReference type="ARBA" id="ARBA00022989"/>
    </source>
</evidence>
<dbReference type="GeneID" id="10772960"/>
<accession>F8AM96</accession>
<dbReference type="InterPro" id="IPR000522">
    <property type="entry name" value="ABC_transptr_permease_BtuC"/>
</dbReference>
<evidence type="ECO:0000256" key="3">
    <source>
        <dbReference type="ARBA" id="ARBA00022448"/>
    </source>
</evidence>
<gene>
    <name evidence="9" type="ordered locus">Metok_0809</name>
</gene>
<proteinExistence type="inferred from homology"/>
<dbReference type="STRING" id="647113.Metok_0809"/>
<reference evidence="9" key="1">
    <citation type="submission" date="2011-05" db="EMBL/GenBank/DDBJ databases">
        <title>Complete sequence of chromosome of Methanothermococcus okinawensis IH1.</title>
        <authorList>
            <consortium name="US DOE Joint Genome Institute"/>
            <person name="Lucas S."/>
            <person name="Han J."/>
            <person name="Lapidus A."/>
            <person name="Cheng J.-F."/>
            <person name="Goodwin L."/>
            <person name="Pitluck S."/>
            <person name="Peters L."/>
            <person name="Mikhailova N."/>
            <person name="Held B."/>
            <person name="Han C."/>
            <person name="Tapia R."/>
            <person name="Land M."/>
            <person name="Hauser L."/>
            <person name="Kyrpides N."/>
            <person name="Ivanova N."/>
            <person name="Pagani I."/>
            <person name="Sieprawska-Lupa M."/>
            <person name="Takai K."/>
            <person name="Miyazaki J."/>
            <person name="Whitman W."/>
            <person name="Woyke T."/>
        </authorList>
    </citation>
    <scope>NUCLEOTIDE SEQUENCE</scope>
    <source>
        <strain evidence="9">IH1</strain>
    </source>
</reference>
<comment type="subcellular location">
    <subcellularLocation>
        <location evidence="1">Cell membrane</location>
        <topology evidence="1">Multi-pass membrane protein</topology>
    </subcellularLocation>
</comment>
<feature type="transmembrane region" description="Helical" evidence="8">
    <location>
        <begin position="83"/>
        <end position="103"/>
    </location>
</feature>
<feature type="transmembrane region" description="Helical" evidence="8">
    <location>
        <begin position="176"/>
        <end position="194"/>
    </location>
</feature>
<dbReference type="SUPFAM" id="SSF81345">
    <property type="entry name" value="ABC transporter involved in vitamin B12 uptake, BtuC"/>
    <property type="match status" value="1"/>
</dbReference>
<protein>
    <submittedName>
        <fullName evidence="9">ABC-type transporter, integral membrane subunit</fullName>
    </submittedName>
</protein>
<sequence>MNYRYAIILALIVSIFGLSIAGMYFGGNAKSITLEDTTNFVIYQSKITVDNICYKITKHHIFHQQSLDETTAFKYMLLKKVRLPPIIGAILVGLTLSACGLMLQTLFRNLLASPYTTGISSGVLFAVVLVIFINSFAELLSAFGTDTVMIAGWCGGLLSIIMLIIIALRIKEVNGVLIVALLMSYLFGGIRAYLIANGTDVAIQDYFNFVVGNVTKIHLNDILPMTICTIIFIIGSIFLIKPLNALLFGEKYAKSFGLNIKNIRVLILLLTSFIVGAIVPYVGLMAFVGIASPYLARPLIKTSDHRWLLPTTMFVGVVLMLMCHIISLKYWVPIFYIYGLNRPAQVLPIGSILDVLGGIIVIYLVYKSEKKIKMY</sequence>
<evidence type="ECO:0000256" key="1">
    <source>
        <dbReference type="ARBA" id="ARBA00004651"/>
    </source>
</evidence>
<evidence type="ECO:0000256" key="8">
    <source>
        <dbReference type="SAM" id="Phobius"/>
    </source>
</evidence>
<evidence type="ECO:0000256" key="4">
    <source>
        <dbReference type="ARBA" id="ARBA00022475"/>
    </source>
</evidence>
<evidence type="ECO:0000313" key="9">
    <source>
        <dbReference type="EMBL" id="AEH06786.1"/>
    </source>
</evidence>
<dbReference type="AlphaFoldDB" id="F8AM96"/>
<keyword evidence="6 8" id="KW-1133">Transmembrane helix</keyword>
<feature type="transmembrane region" description="Helical" evidence="8">
    <location>
        <begin position="263"/>
        <end position="295"/>
    </location>
</feature>
<feature type="transmembrane region" description="Helical" evidence="8">
    <location>
        <begin position="222"/>
        <end position="243"/>
    </location>
</feature>
<dbReference type="Gene3D" id="1.10.3470.10">
    <property type="entry name" value="ABC transporter involved in vitamin B12 uptake, BtuC"/>
    <property type="match status" value="1"/>
</dbReference>
<dbReference type="GO" id="GO:0022857">
    <property type="term" value="F:transmembrane transporter activity"/>
    <property type="evidence" value="ECO:0007669"/>
    <property type="project" value="InterPro"/>
</dbReference>
<keyword evidence="3" id="KW-0813">Transport</keyword>
<dbReference type="PANTHER" id="PTHR30472:SF25">
    <property type="entry name" value="ABC TRANSPORTER PERMEASE PROTEIN MJ0876-RELATED"/>
    <property type="match status" value="1"/>
</dbReference>
<dbReference type="RefSeq" id="WP_013866971.1">
    <property type="nucleotide sequence ID" value="NC_015636.1"/>
</dbReference>
<name>F8AM96_METOI</name>
<dbReference type="PANTHER" id="PTHR30472">
    <property type="entry name" value="FERRIC ENTEROBACTIN TRANSPORT SYSTEM PERMEASE PROTEIN"/>
    <property type="match status" value="1"/>
</dbReference>
<evidence type="ECO:0000313" key="10">
    <source>
        <dbReference type="Proteomes" id="UP000009296"/>
    </source>
</evidence>
<dbReference type="KEGG" id="mok:Metok_0809"/>
<comment type="similarity">
    <text evidence="2">Belongs to the binding-protein-dependent transport system permease family. FecCD subfamily.</text>
</comment>
<keyword evidence="4" id="KW-1003">Cell membrane</keyword>
<dbReference type="InterPro" id="IPR037294">
    <property type="entry name" value="ABC_BtuC-like"/>
</dbReference>
<dbReference type="OrthoDB" id="27848at2157"/>
<feature type="transmembrane region" description="Helical" evidence="8">
    <location>
        <begin position="148"/>
        <end position="170"/>
    </location>
</feature>
<dbReference type="HOGENOM" id="CLU_013016_0_0_2"/>
<dbReference type="CDD" id="cd06550">
    <property type="entry name" value="TM_ABC_iron-siderophores_like"/>
    <property type="match status" value="1"/>
</dbReference>
<dbReference type="EMBL" id="CP002792">
    <property type="protein sequence ID" value="AEH06786.1"/>
    <property type="molecule type" value="Genomic_DNA"/>
</dbReference>
<evidence type="ECO:0000256" key="2">
    <source>
        <dbReference type="ARBA" id="ARBA00007935"/>
    </source>
</evidence>
<evidence type="ECO:0000256" key="5">
    <source>
        <dbReference type="ARBA" id="ARBA00022692"/>
    </source>
</evidence>
<dbReference type="eggNOG" id="arCOG01007">
    <property type="taxonomic scope" value="Archaea"/>
</dbReference>